<name>A0A847TRL6_9EURY</name>
<organism evidence="2 3">
    <name type="scientific">Haloarcula rubripromontorii</name>
    <dbReference type="NCBI Taxonomy" id="1705562"/>
    <lineage>
        <taxon>Archaea</taxon>
        <taxon>Methanobacteriati</taxon>
        <taxon>Methanobacteriota</taxon>
        <taxon>Stenosarchaea group</taxon>
        <taxon>Halobacteria</taxon>
        <taxon>Halobacteriales</taxon>
        <taxon>Haloarculaceae</taxon>
        <taxon>Haloarcula</taxon>
    </lineage>
</organism>
<evidence type="ECO:0000313" key="2">
    <source>
        <dbReference type="EMBL" id="NLV05763.1"/>
    </source>
</evidence>
<accession>A0A847TRL6</accession>
<comment type="caution">
    <text evidence="2">The sequence shown here is derived from an EMBL/GenBank/DDBJ whole genome shotgun (WGS) entry which is preliminary data.</text>
</comment>
<dbReference type="InterPro" id="IPR013783">
    <property type="entry name" value="Ig-like_fold"/>
</dbReference>
<feature type="region of interest" description="Disordered" evidence="1">
    <location>
        <begin position="594"/>
        <end position="615"/>
    </location>
</feature>
<evidence type="ECO:0000313" key="3">
    <source>
        <dbReference type="Proteomes" id="UP000610611"/>
    </source>
</evidence>
<protein>
    <recommendedName>
        <fullName evidence="4">Big-1 domain-containing protein</fullName>
    </recommendedName>
</protein>
<dbReference type="Gene3D" id="2.60.40.10">
    <property type="entry name" value="Immunoglobulins"/>
    <property type="match status" value="2"/>
</dbReference>
<dbReference type="RefSeq" id="WP_170083030.1">
    <property type="nucleotide sequence ID" value="NZ_WOWB01000001.1"/>
</dbReference>
<sequence length="668" mass="71026">MTFMGDERAQSVQVGAVLLFGVLIIAFSSYQAFAVPEQNREVEFNHNQQVQTQLQDLRNAIVSVPGQPSQQAVSVQLGTRYPSRLVATNPGPPSGLLYTDGTSNESQNLTVRNAEAITPETADYWDGATPRHYNTGAVAYKPEYNVYGEAPETVYEHSVVYNQFREGNITLSEQAMVDGRDITLVTVNGSMSRSASDSVTVDIEPKSQSSRTVRVTNTTATSNVSVSFLSRLPASEWSVLLEDQIDPNPGDMSNERYVASVTGAEGPGSLYNITVVFERGVNYRLKMAKAGVGTRVTSESEAYLTTVGSENITVAKGESEEIVLEVRDAYNNPVSDIEVNGSVDGNNAGSLTTDTEASDSDGRVKFIYEASQSTATGTATVQFSLDEIDGSFDGETPENVSIPVTVTEANQGSGGGSGTSGLIYNEDAVALDSNGGTDGGVQFTVTNELAEEITITTVAIDPVNDDIIRLSDSFSNDRPPAPQENEIYIQADTDGHTDFGGGTDVPRTVDVDSDGGLNGPNPVLSDTSTATFHLFEFVQDTLFGSSEIDMTGESVTITVTYELASGGTGSKMFTVTPGGANTNEQPNADFTIASNGPESNDKWDFDAGPSNDPQGDTVTYEWDLDGDGIFDDASGQTVQNRKVDSGTTVALRVIDSGGNADTIRKEVP</sequence>
<reference evidence="2" key="1">
    <citation type="submission" date="2019-12" db="EMBL/GenBank/DDBJ databases">
        <title>The whole-genome sequencing of Haloarcula japonica strain pws8.</title>
        <authorList>
            <person name="Verma D.K."/>
            <person name="Gopal K."/>
            <person name="Prasad E.S."/>
        </authorList>
    </citation>
    <scope>NUCLEOTIDE SEQUENCE</scope>
    <source>
        <strain evidence="2">Pws8</strain>
    </source>
</reference>
<dbReference type="Proteomes" id="UP000610611">
    <property type="component" value="Unassembled WGS sequence"/>
</dbReference>
<dbReference type="SUPFAM" id="SSF49299">
    <property type="entry name" value="PKD domain"/>
    <property type="match status" value="1"/>
</dbReference>
<dbReference type="InterPro" id="IPR008964">
    <property type="entry name" value="Invasin/intimin_cell_adhesion"/>
</dbReference>
<gene>
    <name evidence="2" type="ORF">GOC83_06375</name>
</gene>
<proteinExistence type="predicted"/>
<evidence type="ECO:0000256" key="1">
    <source>
        <dbReference type="SAM" id="MobiDB-lite"/>
    </source>
</evidence>
<dbReference type="EMBL" id="WOWB01000001">
    <property type="protein sequence ID" value="NLV05763.1"/>
    <property type="molecule type" value="Genomic_DNA"/>
</dbReference>
<dbReference type="AlphaFoldDB" id="A0A847TRL6"/>
<dbReference type="SUPFAM" id="SSF49373">
    <property type="entry name" value="Invasin/intimin cell-adhesion fragments"/>
    <property type="match status" value="1"/>
</dbReference>
<dbReference type="InterPro" id="IPR035986">
    <property type="entry name" value="PKD_dom_sf"/>
</dbReference>
<evidence type="ECO:0008006" key="4">
    <source>
        <dbReference type="Google" id="ProtNLM"/>
    </source>
</evidence>